<keyword evidence="1" id="KW-0472">Membrane</keyword>
<dbReference type="EMBL" id="CACRST010000024">
    <property type="protein sequence ID" value="VYT24677.1"/>
    <property type="molecule type" value="Genomic_DNA"/>
</dbReference>
<name>A0A6N2V517_9FIRM</name>
<reference evidence="2" key="1">
    <citation type="submission" date="2019-11" db="EMBL/GenBank/DDBJ databases">
        <authorList>
            <person name="Feng L."/>
        </authorList>
    </citation>
    <scope>NUCLEOTIDE SEQUENCE</scope>
    <source>
        <strain evidence="2">BgluceraseaLFYP119</strain>
    </source>
</reference>
<dbReference type="AlphaFoldDB" id="A0A6N2V517"/>
<feature type="transmembrane region" description="Helical" evidence="1">
    <location>
        <begin position="12"/>
        <end position="31"/>
    </location>
</feature>
<evidence type="ECO:0000313" key="2">
    <source>
        <dbReference type="EMBL" id="VYT24677.1"/>
    </source>
</evidence>
<protein>
    <submittedName>
        <fullName evidence="2">Uncharacterized protein</fullName>
    </submittedName>
</protein>
<evidence type="ECO:0000256" key="1">
    <source>
        <dbReference type="SAM" id="Phobius"/>
    </source>
</evidence>
<proteinExistence type="predicted"/>
<organism evidence="2">
    <name type="scientific">Blautia glucerasea</name>
    <dbReference type="NCBI Taxonomy" id="536633"/>
    <lineage>
        <taxon>Bacteria</taxon>
        <taxon>Bacillati</taxon>
        <taxon>Bacillota</taxon>
        <taxon>Clostridia</taxon>
        <taxon>Lachnospirales</taxon>
        <taxon>Lachnospiraceae</taxon>
        <taxon>Blautia</taxon>
    </lineage>
</organism>
<dbReference type="RefSeq" id="WP_156354895.1">
    <property type="nucleotide sequence ID" value="NZ_CACRST010000024.1"/>
</dbReference>
<keyword evidence="1" id="KW-0812">Transmembrane</keyword>
<gene>
    <name evidence="2" type="ORF">BGLFYP119_02432</name>
</gene>
<accession>A0A6N2V517</accession>
<sequence length="71" mass="8179">MEWLKNRKNRLLVSIFAAMAVAMLVAGGTGYGHGSRPLAWWGTMYPKFCFAESREEEPRKIGFWLAEVLDW</sequence>
<keyword evidence="1" id="KW-1133">Transmembrane helix</keyword>